<feature type="region of interest" description="Disordered" evidence="9">
    <location>
        <begin position="59"/>
        <end position="225"/>
    </location>
</feature>
<keyword evidence="5 8" id="KW-0863">Zinc-finger</keyword>
<dbReference type="GO" id="GO:0000981">
    <property type="term" value="F:DNA-binding transcription factor activity, RNA polymerase II-specific"/>
    <property type="evidence" value="ECO:0007669"/>
    <property type="project" value="TreeGrafter"/>
</dbReference>
<evidence type="ECO:0000256" key="4">
    <source>
        <dbReference type="ARBA" id="ARBA00022737"/>
    </source>
</evidence>
<feature type="compositionally biased region" description="Basic and acidic residues" evidence="9">
    <location>
        <begin position="156"/>
        <end position="170"/>
    </location>
</feature>
<dbReference type="Proteomes" id="UP001356427">
    <property type="component" value="Unassembled WGS sequence"/>
</dbReference>
<evidence type="ECO:0000313" key="11">
    <source>
        <dbReference type="EMBL" id="KAK6326915.1"/>
    </source>
</evidence>
<evidence type="ECO:0000256" key="1">
    <source>
        <dbReference type="ARBA" id="ARBA00004123"/>
    </source>
</evidence>
<dbReference type="InterPro" id="IPR036236">
    <property type="entry name" value="Znf_C2H2_sf"/>
</dbReference>
<dbReference type="PANTHER" id="PTHR24409">
    <property type="entry name" value="ZINC FINGER PROTEIN 142"/>
    <property type="match status" value="1"/>
</dbReference>
<dbReference type="PROSITE" id="PS50157">
    <property type="entry name" value="ZINC_FINGER_C2H2_2"/>
    <property type="match status" value="2"/>
</dbReference>
<feature type="compositionally biased region" description="Basic and acidic residues" evidence="9">
    <location>
        <begin position="122"/>
        <end position="132"/>
    </location>
</feature>
<evidence type="ECO:0000256" key="9">
    <source>
        <dbReference type="SAM" id="MobiDB-lite"/>
    </source>
</evidence>
<comment type="caution">
    <text evidence="11">The sequence shown here is derived from an EMBL/GenBank/DDBJ whole genome shotgun (WGS) entry which is preliminary data.</text>
</comment>
<comment type="similarity">
    <text evidence="2">Belongs to the krueppel C2H2-type zinc-finger protein family.</text>
</comment>
<dbReference type="Gene3D" id="3.30.160.60">
    <property type="entry name" value="Classic Zinc Finger"/>
    <property type="match status" value="2"/>
</dbReference>
<dbReference type="GO" id="GO:0008270">
    <property type="term" value="F:zinc ion binding"/>
    <property type="evidence" value="ECO:0007669"/>
    <property type="project" value="UniProtKB-KW"/>
</dbReference>
<dbReference type="PANTHER" id="PTHR24409:SF331">
    <property type="entry name" value="ZINC FINGER PROTEIN 322A"/>
    <property type="match status" value="1"/>
</dbReference>
<dbReference type="PROSITE" id="PS00028">
    <property type="entry name" value="ZINC_FINGER_C2H2_1"/>
    <property type="match status" value="1"/>
</dbReference>
<protein>
    <recommendedName>
        <fullName evidence="10">C2H2-type domain-containing protein</fullName>
    </recommendedName>
</protein>
<feature type="domain" description="C2H2-type" evidence="10">
    <location>
        <begin position="363"/>
        <end position="383"/>
    </location>
</feature>
<keyword evidence="4" id="KW-0677">Repeat</keyword>
<dbReference type="InterPro" id="IPR013087">
    <property type="entry name" value="Znf_C2H2_type"/>
</dbReference>
<dbReference type="SMART" id="SM00355">
    <property type="entry name" value="ZnF_C2H2"/>
    <property type="match status" value="3"/>
</dbReference>
<evidence type="ECO:0000256" key="2">
    <source>
        <dbReference type="ARBA" id="ARBA00006991"/>
    </source>
</evidence>
<comment type="subcellular location">
    <subcellularLocation>
        <location evidence="1">Nucleus</location>
    </subcellularLocation>
</comment>
<evidence type="ECO:0000259" key="10">
    <source>
        <dbReference type="PROSITE" id="PS50157"/>
    </source>
</evidence>
<accession>A0AAN8R4M4</accession>
<gene>
    <name evidence="11" type="ORF">J4Q44_G00025600</name>
</gene>
<evidence type="ECO:0000256" key="7">
    <source>
        <dbReference type="ARBA" id="ARBA00023242"/>
    </source>
</evidence>
<reference evidence="11 12" key="1">
    <citation type="submission" date="2021-04" db="EMBL/GenBank/DDBJ databases">
        <authorList>
            <person name="De Guttry C."/>
            <person name="Zahm M."/>
            <person name="Klopp C."/>
            <person name="Cabau C."/>
            <person name="Louis A."/>
            <person name="Berthelot C."/>
            <person name="Parey E."/>
            <person name="Roest Crollius H."/>
            <person name="Montfort J."/>
            <person name="Robinson-Rechavi M."/>
            <person name="Bucao C."/>
            <person name="Bouchez O."/>
            <person name="Gislard M."/>
            <person name="Lluch J."/>
            <person name="Milhes M."/>
            <person name="Lampietro C."/>
            <person name="Lopez Roques C."/>
            <person name="Donnadieu C."/>
            <person name="Braasch I."/>
            <person name="Desvignes T."/>
            <person name="Postlethwait J."/>
            <person name="Bobe J."/>
            <person name="Wedekind C."/>
            <person name="Guiguen Y."/>
        </authorList>
    </citation>
    <scope>NUCLEOTIDE SEQUENCE [LARGE SCALE GENOMIC DNA]</scope>
    <source>
        <strain evidence="11">Cs_M1</strain>
        <tissue evidence="11">Blood</tissue>
    </source>
</reference>
<feature type="compositionally biased region" description="Acidic residues" evidence="9">
    <location>
        <begin position="134"/>
        <end position="155"/>
    </location>
</feature>
<evidence type="ECO:0000256" key="5">
    <source>
        <dbReference type="ARBA" id="ARBA00022771"/>
    </source>
</evidence>
<dbReference type="EMBL" id="JAGTTL010000002">
    <property type="protein sequence ID" value="KAK6326915.1"/>
    <property type="molecule type" value="Genomic_DNA"/>
</dbReference>
<evidence type="ECO:0000313" key="12">
    <source>
        <dbReference type="Proteomes" id="UP001356427"/>
    </source>
</evidence>
<dbReference type="AlphaFoldDB" id="A0AAN8R4M4"/>
<dbReference type="GO" id="GO:0000977">
    <property type="term" value="F:RNA polymerase II transcription regulatory region sequence-specific DNA binding"/>
    <property type="evidence" value="ECO:0007669"/>
    <property type="project" value="TreeGrafter"/>
</dbReference>
<evidence type="ECO:0000256" key="3">
    <source>
        <dbReference type="ARBA" id="ARBA00022723"/>
    </source>
</evidence>
<feature type="domain" description="C2H2-type" evidence="10">
    <location>
        <begin position="270"/>
        <end position="297"/>
    </location>
</feature>
<keyword evidence="6" id="KW-0862">Zinc</keyword>
<dbReference type="SUPFAM" id="SSF57667">
    <property type="entry name" value="beta-beta-alpha zinc fingers"/>
    <property type="match status" value="2"/>
</dbReference>
<keyword evidence="3" id="KW-0479">Metal-binding</keyword>
<keyword evidence="12" id="KW-1185">Reference proteome</keyword>
<keyword evidence="7" id="KW-0539">Nucleus</keyword>
<name>A0AAN8R4M4_9TELE</name>
<proteinExistence type="inferred from homology"/>
<dbReference type="GO" id="GO:0005634">
    <property type="term" value="C:nucleus"/>
    <property type="evidence" value="ECO:0007669"/>
    <property type="project" value="UniProtKB-SubCell"/>
</dbReference>
<evidence type="ECO:0000256" key="6">
    <source>
        <dbReference type="ARBA" id="ARBA00022833"/>
    </source>
</evidence>
<sequence>MPLCDPTLTELQPPQDMGKQLVFCPDTQRKWGGATEHPVALPSEDTYEALELTGSLEMEVTVDQPSRPGGSGPSLENEGGEERKGKFLGGKQQENDAEQQASIEVTIYSMEPEDSESQTSQIDREGEKKQVAADECEGEGGECEMEGEETDEEDGQRESDSEFDPEEKATGRGRRRGTGGGRQLQQPTGESGLDKSAEDSDGSSSSSPQRDQQDQESFSGAAGELGSGNVASIRLKFKYSKKHNMVLCPECGVLYTTRLKHHKCEHKFVVRCPDCGQGCASELGLKSHQRQHRQDLKFPCKFCLQSFRTRPDKLTHEKPTDSKYLKITDATAAQCSLRFDNILIWNRHLRAHESKKHICHTYKEFDQRQSLERHERIHSDDKPFKCHVCNTN</sequence>
<evidence type="ECO:0000256" key="8">
    <source>
        <dbReference type="PROSITE-ProRule" id="PRU00042"/>
    </source>
</evidence>
<organism evidence="11 12">
    <name type="scientific">Coregonus suidteri</name>
    <dbReference type="NCBI Taxonomy" id="861788"/>
    <lineage>
        <taxon>Eukaryota</taxon>
        <taxon>Metazoa</taxon>
        <taxon>Chordata</taxon>
        <taxon>Craniata</taxon>
        <taxon>Vertebrata</taxon>
        <taxon>Euteleostomi</taxon>
        <taxon>Actinopterygii</taxon>
        <taxon>Neopterygii</taxon>
        <taxon>Teleostei</taxon>
        <taxon>Protacanthopterygii</taxon>
        <taxon>Salmoniformes</taxon>
        <taxon>Salmonidae</taxon>
        <taxon>Coregoninae</taxon>
        <taxon>Coregonus</taxon>
    </lineage>
</organism>